<evidence type="ECO:0008006" key="3">
    <source>
        <dbReference type="Google" id="ProtNLM"/>
    </source>
</evidence>
<dbReference type="EMBL" id="LT670844">
    <property type="protein sequence ID" value="SHK05390.1"/>
    <property type="molecule type" value="Genomic_DNA"/>
</dbReference>
<proteinExistence type="predicted"/>
<accession>A0A1M6PBY5</accession>
<dbReference type="AlphaFoldDB" id="A0A1M6PBY5"/>
<dbReference type="RefSeq" id="WP_079538233.1">
    <property type="nucleotide sequence ID" value="NZ_LT670844.1"/>
</dbReference>
<protein>
    <recommendedName>
        <fullName evidence="3">Glycosaminoglycan attachment protein</fullName>
    </recommendedName>
</protein>
<evidence type="ECO:0000313" key="1">
    <source>
        <dbReference type="EMBL" id="SHK05390.1"/>
    </source>
</evidence>
<reference evidence="1 2" key="1">
    <citation type="submission" date="2016-11" db="EMBL/GenBank/DDBJ databases">
        <authorList>
            <person name="Jaros S."/>
            <person name="Januszkiewicz K."/>
            <person name="Wedrychowicz H."/>
        </authorList>
    </citation>
    <scope>NUCLEOTIDE SEQUENCE [LARGE SCALE GENOMIC DNA]</scope>
    <source>
        <strain evidence="1 2">GAS499</strain>
    </source>
</reference>
<sequence>MGEASRKAKIRVKREGLSRPLTAARFDIYAMGTRLSFSRMISEELTYWSDADERLLGMVFRDLVDDDYGWILLARDRIGRFRCIDVQASLRNESYATRGIRERIATALEDPNLAELGFQADEPNEPFDLLYVPSTVDRTKLHPYFKILLEESGRAPARAVLREIGPWLAPSDPHFVSEFQFKQFDQRLWELYLWATFRELGFDIKQPEAPDFLCRAPGMEFTVEATTVGPSKDGPLAAHPDPKTPDEMREFLAHYMPMKFGSSLTSKLNKKNKDGESYWERGDTANKPFILAIADFHIPGSKEEVGSMTYTHSALWPYLYGHRVDWERVEGKLIIKAVKNPDHHYRGKVIPTGFFDLPGSENVSAVLFSNAGTLAKFDRMGVAAGFAPPDHSYFRIGISYDSDPNAVVPKVFSLEVNDTEYKENWSDELQIFHNPNAKHPFAPDAFGGITQHFFTNGEPYSIVPENGIIASWTTIFRLVGDKANEQKETLV</sequence>
<evidence type="ECO:0000313" key="2">
    <source>
        <dbReference type="Proteomes" id="UP000189935"/>
    </source>
</evidence>
<name>A0A1M6PBY5_9BRAD</name>
<dbReference type="Proteomes" id="UP000189935">
    <property type="component" value="Chromosome I"/>
</dbReference>
<organism evidence="1 2">
    <name type="scientific">Bradyrhizobium lablabi</name>
    <dbReference type="NCBI Taxonomy" id="722472"/>
    <lineage>
        <taxon>Bacteria</taxon>
        <taxon>Pseudomonadati</taxon>
        <taxon>Pseudomonadota</taxon>
        <taxon>Alphaproteobacteria</taxon>
        <taxon>Hyphomicrobiales</taxon>
        <taxon>Nitrobacteraceae</taxon>
        <taxon>Bradyrhizobium</taxon>
    </lineage>
</organism>
<dbReference type="OrthoDB" id="981968at2"/>
<gene>
    <name evidence="1" type="ORF">SAMN05444159_2290</name>
</gene>